<comment type="subcellular location">
    <subcellularLocation>
        <location evidence="2">Membrane</location>
    </subcellularLocation>
</comment>
<dbReference type="InterPro" id="IPR005467">
    <property type="entry name" value="His_kinase_dom"/>
</dbReference>
<keyword evidence="10 11" id="KW-0472">Membrane</keyword>
<gene>
    <name evidence="14" type="ORF">H8E29_13595</name>
</gene>
<dbReference type="InterPro" id="IPR003660">
    <property type="entry name" value="HAMP_dom"/>
</dbReference>
<dbReference type="CDD" id="cd06225">
    <property type="entry name" value="HAMP"/>
    <property type="match status" value="1"/>
</dbReference>
<feature type="transmembrane region" description="Helical" evidence="11">
    <location>
        <begin position="7"/>
        <end position="29"/>
    </location>
</feature>
<dbReference type="Gene3D" id="6.10.340.10">
    <property type="match status" value="1"/>
</dbReference>
<keyword evidence="4" id="KW-0597">Phosphoprotein</keyword>
<keyword evidence="9" id="KW-0902">Two-component regulatory system</keyword>
<dbReference type="InterPro" id="IPR003661">
    <property type="entry name" value="HisK_dim/P_dom"/>
</dbReference>
<dbReference type="EMBL" id="JACNJN010000151">
    <property type="protein sequence ID" value="MBC8336295.1"/>
    <property type="molecule type" value="Genomic_DNA"/>
</dbReference>
<evidence type="ECO:0000256" key="9">
    <source>
        <dbReference type="ARBA" id="ARBA00023012"/>
    </source>
</evidence>
<feature type="transmembrane region" description="Helical" evidence="11">
    <location>
        <begin position="154"/>
        <end position="177"/>
    </location>
</feature>
<dbReference type="Gene3D" id="3.30.565.10">
    <property type="entry name" value="Histidine kinase-like ATPase, C-terminal domain"/>
    <property type="match status" value="1"/>
</dbReference>
<dbReference type="SMART" id="SM00387">
    <property type="entry name" value="HATPase_c"/>
    <property type="match status" value="1"/>
</dbReference>
<sequence length="465" mass="51602">MLRGRLTLLYSTLMGGVILLFGMAVYALVNVTLVNQIDDLLNNTAEDILEIARVDAVGELTILRLPPLDISTNVYVQVWDRHGRLISTSLESAQFPEALDNQGLVSLEANFRSIDYHGVHMRVLSLPLSVGGRDAGTMQVASSLAVVDSVREDLLYILIMAAIFAVIIAGIGSWLTIERSLAPLDTILATTEQINRADDLSRRIPYKHLPNDEVGQLVLAFNQTLERLETIFTSQQRFLADVSHELRTPLTVIKGNVGLMRRMNTVDEETLVSIDQEANRLTRLVGDLLLLAQAETGKIPLQKDALELDSLLFEVIQEMHILAGDKLMLKLSEIDQIQIQGDRDRLKQVLLNLVSNAIQYTPEGGEIFLSLSKVGKEARLIIRDTGPGIPAEDLPHIFDRFYRTEKSRTRSKASGFGLGLSIAYWIIANHDGKIDVESIEGEGSTFTISLPLFDSRKSKHLSVED</sequence>
<dbReference type="EC" id="2.7.13.3" evidence="3"/>
<dbReference type="PANTHER" id="PTHR45436">
    <property type="entry name" value="SENSOR HISTIDINE KINASE YKOH"/>
    <property type="match status" value="1"/>
</dbReference>
<dbReference type="SUPFAM" id="SSF47384">
    <property type="entry name" value="Homodimeric domain of signal transducing histidine kinase"/>
    <property type="match status" value="1"/>
</dbReference>
<dbReference type="CDD" id="cd00075">
    <property type="entry name" value="HATPase"/>
    <property type="match status" value="1"/>
</dbReference>
<comment type="caution">
    <text evidence="14">The sequence shown here is derived from an EMBL/GenBank/DDBJ whole genome shotgun (WGS) entry which is preliminary data.</text>
</comment>
<evidence type="ECO:0000259" key="13">
    <source>
        <dbReference type="PROSITE" id="PS50885"/>
    </source>
</evidence>
<name>A0A8J6NN76_9CHLR</name>
<protein>
    <recommendedName>
        <fullName evidence="3">histidine kinase</fullName>
        <ecNumber evidence="3">2.7.13.3</ecNumber>
    </recommendedName>
</protein>
<evidence type="ECO:0000256" key="11">
    <source>
        <dbReference type="SAM" id="Phobius"/>
    </source>
</evidence>
<keyword evidence="6 11" id="KW-0812">Transmembrane</keyword>
<evidence type="ECO:0000256" key="6">
    <source>
        <dbReference type="ARBA" id="ARBA00022692"/>
    </source>
</evidence>
<evidence type="ECO:0000313" key="14">
    <source>
        <dbReference type="EMBL" id="MBC8336295.1"/>
    </source>
</evidence>
<evidence type="ECO:0000259" key="12">
    <source>
        <dbReference type="PROSITE" id="PS50109"/>
    </source>
</evidence>
<dbReference type="GO" id="GO:0000155">
    <property type="term" value="F:phosphorelay sensor kinase activity"/>
    <property type="evidence" value="ECO:0007669"/>
    <property type="project" value="InterPro"/>
</dbReference>
<dbReference type="InterPro" id="IPR004358">
    <property type="entry name" value="Sig_transdc_His_kin-like_C"/>
</dbReference>
<dbReference type="FunFam" id="1.10.287.130:FF:000001">
    <property type="entry name" value="Two-component sensor histidine kinase"/>
    <property type="match status" value="1"/>
</dbReference>
<dbReference type="InterPro" id="IPR050428">
    <property type="entry name" value="TCS_sensor_his_kinase"/>
</dbReference>
<evidence type="ECO:0000256" key="3">
    <source>
        <dbReference type="ARBA" id="ARBA00012438"/>
    </source>
</evidence>
<proteinExistence type="predicted"/>
<dbReference type="PRINTS" id="PR00344">
    <property type="entry name" value="BCTRLSENSOR"/>
</dbReference>
<dbReference type="CDD" id="cd00082">
    <property type="entry name" value="HisKA"/>
    <property type="match status" value="1"/>
</dbReference>
<keyword evidence="5" id="KW-0808">Transferase</keyword>
<keyword evidence="7" id="KW-0418">Kinase</keyword>
<dbReference type="Pfam" id="PF00672">
    <property type="entry name" value="HAMP"/>
    <property type="match status" value="1"/>
</dbReference>
<comment type="catalytic activity">
    <reaction evidence="1">
        <text>ATP + protein L-histidine = ADP + protein N-phospho-L-histidine.</text>
        <dbReference type="EC" id="2.7.13.3"/>
    </reaction>
</comment>
<dbReference type="PANTHER" id="PTHR45436:SF5">
    <property type="entry name" value="SENSOR HISTIDINE KINASE TRCS"/>
    <property type="match status" value="1"/>
</dbReference>
<dbReference type="PROSITE" id="PS50109">
    <property type="entry name" value="HIS_KIN"/>
    <property type="match status" value="1"/>
</dbReference>
<evidence type="ECO:0000256" key="10">
    <source>
        <dbReference type="ARBA" id="ARBA00023136"/>
    </source>
</evidence>
<evidence type="ECO:0000313" key="15">
    <source>
        <dbReference type="Proteomes" id="UP000614469"/>
    </source>
</evidence>
<dbReference type="Proteomes" id="UP000614469">
    <property type="component" value="Unassembled WGS sequence"/>
</dbReference>
<dbReference type="SMART" id="SM00388">
    <property type="entry name" value="HisKA"/>
    <property type="match status" value="1"/>
</dbReference>
<dbReference type="InterPro" id="IPR036890">
    <property type="entry name" value="HATPase_C_sf"/>
</dbReference>
<feature type="domain" description="HAMP" evidence="13">
    <location>
        <begin position="178"/>
        <end position="233"/>
    </location>
</feature>
<dbReference type="Pfam" id="PF02518">
    <property type="entry name" value="HATPase_c"/>
    <property type="match status" value="1"/>
</dbReference>
<accession>A0A8J6NN76</accession>
<keyword evidence="8 11" id="KW-1133">Transmembrane helix</keyword>
<evidence type="ECO:0000256" key="7">
    <source>
        <dbReference type="ARBA" id="ARBA00022777"/>
    </source>
</evidence>
<reference evidence="14 15" key="1">
    <citation type="submission" date="2020-08" db="EMBL/GenBank/DDBJ databases">
        <title>Bridging the membrane lipid divide: bacteria of the FCB group superphylum have the potential to synthesize archaeal ether lipids.</title>
        <authorList>
            <person name="Villanueva L."/>
            <person name="Von Meijenfeldt F.A.B."/>
            <person name="Westbye A.B."/>
            <person name="Yadav S."/>
            <person name="Hopmans E.C."/>
            <person name="Dutilh B.E."/>
            <person name="Sinninghe Damste J.S."/>
        </authorList>
    </citation>
    <scope>NUCLEOTIDE SEQUENCE [LARGE SCALE GENOMIC DNA]</scope>
    <source>
        <strain evidence="14">NIOZ-UU36</strain>
    </source>
</reference>
<dbReference type="Pfam" id="PF00512">
    <property type="entry name" value="HisKA"/>
    <property type="match status" value="1"/>
</dbReference>
<evidence type="ECO:0000256" key="5">
    <source>
        <dbReference type="ARBA" id="ARBA00022679"/>
    </source>
</evidence>
<evidence type="ECO:0000256" key="1">
    <source>
        <dbReference type="ARBA" id="ARBA00000085"/>
    </source>
</evidence>
<dbReference type="SMART" id="SM00304">
    <property type="entry name" value="HAMP"/>
    <property type="match status" value="1"/>
</dbReference>
<dbReference type="Gene3D" id="1.10.287.130">
    <property type="match status" value="1"/>
</dbReference>
<evidence type="ECO:0000256" key="4">
    <source>
        <dbReference type="ARBA" id="ARBA00022553"/>
    </source>
</evidence>
<dbReference type="PROSITE" id="PS50885">
    <property type="entry name" value="HAMP"/>
    <property type="match status" value="1"/>
</dbReference>
<organism evidence="14 15">
    <name type="scientific">Candidatus Desulfolinea nitratireducens</name>
    <dbReference type="NCBI Taxonomy" id="2841698"/>
    <lineage>
        <taxon>Bacteria</taxon>
        <taxon>Bacillati</taxon>
        <taxon>Chloroflexota</taxon>
        <taxon>Anaerolineae</taxon>
        <taxon>Anaerolineales</taxon>
        <taxon>Anaerolineales incertae sedis</taxon>
        <taxon>Candidatus Desulfolinea</taxon>
    </lineage>
</organism>
<dbReference type="GO" id="GO:0005886">
    <property type="term" value="C:plasma membrane"/>
    <property type="evidence" value="ECO:0007669"/>
    <property type="project" value="TreeGrafter"/>
</dbReference>
<dbReference type="AlphaFoldDB" id="A0A8J6NN76"/>
<evidence type="ECO:0000256" key="2">
    <source>
        <dbReference type="ARBA" id="ARBA00004370"/>
    </source>
</evidence>
<dbReference type="InterPro" id="IPR003594">
    <property type="entry name" value="HATPase_dom"/>
</dbReference>
<evidence type="ECO:0000256" key="8">
    <source>
        <dbReference type="ARBA" id="ARBA00022989"/>
    </source>
</evidence>
<dbReference type="InterPro" id="IPR036097">
    <property type="entry name" value="HisK_dim/P_sf"/>
</dbReference>
<dbReference type="SUPFAM" id="SSF55874">
    <property type="entry name" value="ATPase domain of HSP90 chaperone/DNA topoisomerase II/histidine kinase"/>
    <property type="match status" value="1"/>
</dbReference>
<dbReference type="FunFam" id="3.30.565.10:FF:000006">
    <property type="entry name" value="Sensor histidine kinase WalK"/>
    <property type="match status" value="1"/>
</dbReference>
<feature type="domain" description="Histidine kinase" evidence="12">
    <location>
        <begin position="241"/>
        <end position="454"/>
    </location>
</feature>